<evidence type="ECO:0000313" key="1">
    <source>
        <dbReference type="EMBL" id="OBZ70114.1"/>
    </source>
</evidence>
<proteinExistence type="predicted"/>
<organism evidence="1 2">
    <name type="scientific">Grifola frondosa</name>
    <name type="common">Maitake</name>
    <name type="synonym">Polyporus frondosus</name>
    <dbReference type="NCBI Taxonomy" id="5627"/>
    <lineage>
        <taxon>Eukaryota</taxon>
        <taxon>Fungi</taxon>
        <taxon>Dikarya</taxon>
        <taxon>Basidiomycota</taxon>
        <taxon>Agaricomycotina</taxon>
        <taxon>Agaricomycetes</taxon>
        <taxon>Polyporales</taxon>
        <taxon>Grifolaceae</taxon>
        <taxon>Grifola</taxon>
    </lineage>
</organism>
<comment type="caution">
    <text evidence="1">The sequence shown here is derived from an EMBL/GenBank/DDBJ whole genome shotgun (WGS) entry which is preliminary data.</text>
</comment>
<gene>
    <name evidence="1" type="ORF">A0H81_09839</name>
</gene>
<name>A0A1C7M4V0_GRIFR</name>
<dbReference type="AlphaFoldDB" id="A0A1C7M4V0"/>
<protein>
    <submittedName>
        <fullName evidence="1">Uncharacterized protein</fullName>
    </submittedName>
</protein>
<accession>A0A1C7M4V0</accession>
<dbReference type="EMBL" id="LUGG01000014">
    <property type="protein sequence ID" value="OBZ70114.1"/>
    <property type="molecule type" value="Genomic_DNA"/>
</dbReference>
<sequence>MIFSPFVITFAFECDFRLAPAPSIYHTAQSAQQDIEDTHEHYIQEVSVHQTQHVLSLLLRRRGCIELRSIIEGTASAI</sequence>
<keyword evidence="2" id="KW-1185">Reference proteome</keyword>
<evidence type="ECO:0000313" key="2">
    <source>
        <dbReference type="Proteomes" id="UP000092993"/>
    </source>
</evidence>
<reference evidence="1 2" key="1">
    <citation type="submission" date="2016-03" db="EMBL/GenBank/DDBJ databases">
        <title>Whole genome sequencing of Grifola frondosa 9006-11.</title>
        <authorList>
            <person name="Min B."/>
            <person name="Park H."/>
            <person name="Kim J.-G."/>
            <person name="Cho H."/>
            <person name="Oh Y.-L."/>
            <person name="Kong W.-S."/>
            <person name="Choi I.-G."/>
        </authorList>
    </citation>
    <scope>NUCLEOTIDE SEQUENCE [LARGE SCALE GENOMIC DNA]</scope>
    <source>
        <strain evidence="1 2">9006-11</strain>
    </source>
</reference>
<dbReference type="Proteomes" id="UP000092993">
    <property type="component" value="Unassembled WGS sequence"/>
</dbReference>